<feature type="domain" description="ORC1/DEAH AAA+ ATPase" evidence="6">
    <location>
        <begin position="1"/>
        <end position="115"/>
    </location>
</feature>
<protein>
    <submittedName>
        <fullName evidence="8">Cdc6/Cdc18 family protein</fullName>
    </submittedName>
</protein>
<dbReference type="RefSeq" id="WP_382208886.1">
    <property type="nucleotide sequence ID" value="NZ_JBHSZH010000003.1"/>
</dbReference>
<dbReference type="InterPro" id="IPR050311">
    <property type="entry name" value="ORC1/CDC6"/>
</dbReference>
<dbReference type="Proteomes" id="UP001596407">
    <property type="component" value="Unassembled WGS sequence"/>
</dbReference>
<dbReference type="EMBL" id="JBHSZH010000003">
    <property type="protein sequence ID" value="MFC7079367.1"/>
    <property type="molecule type" value="Genomic_DNA"/>
</dbReference>
<proteinExistence type="inferred from homology"/>
<evidence type="ECO:0000259" key="6">
    <source>
        <dbReference type="Pfam" id="PF13401"/>
    </source>
</evidence>
<dbReference type="Pfam" id="PF09079">
    <property type="entry name" value="WHD_Cdc6"/>
    <property type="match status" value="1"/>
</dbReference>
<comment type="caution">
    <text evidence="8">The sequence shown here is derived from an EMBL/GenBank/DDBJ whole genome shotgun (WGS) entry which is preliminary data.</text>
</comment>
<evidence type="ECO:0000256" key="4">
    <source>
        <dbReference type="ARBA" id="ARBA00022840"/>
    </source>
</evidence>
<feature type="domain" description="Cdc6 C-terminal" evidence="5">
    <location>
        <begin position="239"/>
        <end position="325"/>
    </location>
</feature>
<keyword evidence="3" id="KW-0547">Nucleotide-binding</keyword>
<dbReference type="Gene3D" id="1.10.8.60">
    <property type="match status" value="1"/>
</dbReference>
<dbReference type="SUPFAM" id="SSF46785">
    <property type="entry name" value="Winged helix' DNA-binding domain"/>
    <property type="match status" value="1"/>
</dbReference>
<evidence type="ECO:0000259" key="5">
    <source>
        <dbReference type="Pfam" id="PF09079"/>
    </source>
</evidence>
<name>A0ABD5WJR1_9EURY</name>
<evidence type="ECO:0000256" key="1">
    <source>
        <dbReference type="ARBA" id="ARBA00006184"/>
    </source>
</evidence>
<dbReference type="InterPro" id="IPR027417">
    <property type="entry name" value="P-loop_NTPase"/>
</dbReference>
<dbReference type="InterPro" id="IPR055237">
    <property type="entry name" value="Cdc6_lid"/>
</dbReference>
<dbReference type="NCBIfam" id="TIGR02928">
    <property type="entry name" value="orc1/cdc6 family replication initiation protein"/>
    <property type="match status" value="1"/>
</dbReference>
<dbReference type="Pfam" id="PF22703">
    <property type="entry name" value="Cdc6_lid"/>
    <property type="match status" value="1"/>
</dbReference>
<dbReference type="SUPFAM" id="SSF52540">
    <property type="entry name" value="P-loop containing nucleoside triphosphate hydrolases"/>
    <property type="match status" value="1"/>
</dbReference>
<evidence type="ECO:0000259" key="7">
    <source>
        <dbReference type="Pfam" id="PF22703"/>
    </source>
</evidence>
<evidence type="ECO:0000256" key="2">
    <source>
        <dbReference type="ARBA" id="ARBA00022705"/>
    </source>
</evidence>
<keyword evidence="2" id="KW-0235">DNA replication</keyword>
<accession>A0ABD5WJR1</accession>
<gene>
    <name evidence="8" type="ORF">ACFQJ6_03605</name>
</gene>
<dbReference type="AlphaFoldDB" id="A0ABD5WJR1"/>
<keyword evidence="9" id="KW-1185">Reference proteome</keyword>
<sequence>MFVYGQTGTGKTLSSRLVLDKLVSDVRQYDDLTVEPVRVVCKSLSSYKVAVRLVNELRPDDDQIARTGYAPGDVYEMLWEAIDATNASHVLFVLDEVDSLGTDDDILYEIPRCTAHGHVEDTFVGVVGISNDFTFRDNLSARVKDSLCDEEIHFAPYDAEQLQHILWDRAKAAFQDNVLDDAVIRLAAAFAAQESGSARRALNILYKAGDLARKQDASQVTEAHVREADNIVEASKIADELRQLPVQNQLVLASVYQFHDRGKTPVRRTDIYDRYVEMANAIDADVKTNRTVHNQLSQLALKGFLEVQEKNQGVKGGSTTRIRCRSNRRR</sequence>
<dbReference type="FunFam" id="1.10.8.60:FF:000073">
    <property type="entry name" value="ORC1-type DNA replication protein"/>
    <property type="match status" value="1"/>
</dbReference>
<dbReference type="GO" id="GO:0006260">
    <property type="term" value="P:DNA replication"/>
    <property type="evidence" value="ECO:0007669"/>
    <property type="project" value="UniProtKB-KW"/>
</dbReference>
<dbReference type="InterPro" id="IPR014277">
    <property type="entry name" value="Orc1/Cdc6_arc"/>
</dbReference>
<dbReference type="PANTHER" id="PTHR10763:SF22">
    <property type="entry name" value="ORC1-TYPE DNA REPLICATION PROTEIN"/>
    <property type="match status" value="1"/>
</dbReference>
<evidence type="ECO:0000256" key="3">
    <source>
        <dbReference type="ARBA" id="ARBA00022741"/>
    </source>
</evidence>
<dbReference type="GO" id="GO:0005524">
    <property type="term" value="F:ATP binding"/>
    <property type="evidence" value="ECO:0007669"/>
    <property type="project" value="UniProtKB-KW"/>
</dbReference>
<dbReference type="InterPro" id="IPR049945">
    <property type="entry name" value="AAA_22"/>
</dbReference>
<dbReference type="CDD" id="cd08768">
    <property type="entry name" value="Cdc6_C"/>
    <property type="match status" value="1"/>
</dbReference>
<dbReference type="Pfam" id="PF13401">
    <property type="entry name" value="AAA_22"/>
    <property type="match status" value="1"/>
</dbReference>
<feature type="domain" description="Cdc6 AAA+ ATPase-type lid" evidence="7">
    <location>
        <begin position="164"/>
        <end position="229"/>
    </location>
</feature>
<evidence type="ECO:0000313" key="8">
    <source>
        <dbReference type="EMBL" id="MFC7079367.1"/>
    </source>
</evidence>
<organism evidence="8 9">
    <name type="scientific">Halorussus caseinilyticus</name>
    <dbReference type="NCBI Taxonomy" id="3034025"/>
    <lineage>
        <taxon>Archaea</taxon>
        <taxon>Methanobacteriati</taxon>
        <taxon>Methanobacteriota</taxon>
        <taxon>Stenosarchaea group</taxon>
        <taxon>Halobacteria</taxon>
        <taxon>Halobacteriales</taxon>
        <taxon>Haladaptataceae</taxon>
        <taxon>Halorussus</taxon>
    </lineage>
</organism>
<keyword evidence="4" id="KW-0067">ATP-binding</keyword>
<dbReference type="Gene3D" id="3.40.50.300">
    <property type="entry name" value="P-loop containing nucleotide triphosphate hydrolases"/>
    <property type="match status" value="1"/>
</dbReference>
<evidence type="ECO:0000313" key="9">
    <source>
        <dbReference type="Proteomes" id="UP001596407"/>
    </source>
</evidence>
<dbReference type="Gene3D" id="1.10.10.10">
    <property type="entry name" value="Winged helix-like DNA-binding domain superfamily/Winged helix DNA-binding domain"/>
    <property type="match status" value="1"/>
</dbReference>
<dbReference type="InterPro" id="IPR036388">
    <property type="entry name" value="WH-like_DNA-bd_sf"/>
</dbReference>
<dbReference type="InterPro" id="IPR015163">
    <property type="entry name" value="Cdc6_C"/>
</dbReference>
<comment type="similarity">
    <text evidence="1">Belongs to the CDC6/cdc18 family.</text>
</comment>
<dbReference type="InterPro" id="IPR036390">
    <property type="entry name" value="WH_DNA-bd_sf"/>
</dbReference>
<reference evidence="8 9" key="1">
    <citation type="journal article" date="2019" name="Int. J. Syst. Evol. Microbiol.">
        <title>The Global Catalogue of Microorganisms (GCM) 10K type strain sequencing project: providing services to taxonomists for standard genome sequencing and annotation.</title>
        <authorList>
            <consortium name="The Broad Institute Genomics Platform"/>
            <consortium name="The Broad Institute Genome Sequencing Center for Infectious Disease"/>
            <person name="Wu L."/>
            <person name="Ma J."/>
        </authorList>
    </citation>
    <scope>NUCLEOTIDE SEQUENCE [LARGE SCALE GENOMIC DNA]</scope>
    <source>
        <strain evidence="8 9">DT72</strain>
    </source>
</reference>
<dbReference type="PANTHER" id="PTHR10763">
    <property type="entry name" value="CELL DIVISION CONTROL PROTEIN 6-RELATED"/>
    <property type="match status" value="1"/>
</dbReference>